<gene>
    <name evidence="1" type="ORF">GWI33_008036</name>
</gene>
<organism evidence="1 2">
    <name type="scientific">Rhynchophorus ferrugineus</name>
    <name type="common">Red palm weevil</name>
    <name type="synonym">Curculio ferrugineus</name>
    <dbReference type="NCBI Taxonomy" id="354439"/>
    <lineage>
        <taxon>Eukaryota</taxon>
        <taxon>Metazoa</taxon>
        <taxon>Ecdysozoa</taxon>
        <taxon>Arthropoda</taxon>
        <taxon>Hexapoda</taxon>
        <taxon>Insecta</taxon>
        <taxon>Pterygota</taxon>
        <taxon>Neoptera</taxon>
        <taxon>Endopterygota</taxon>
        <taxon>Coleoptera</taxon>
        <taxon>Polyphaga</taxon>
        <taxon>Cucujiformia</taxon>
        <taxon>Curculionidae</taxon>
        <taxon>Dryophthorinae</taxon>
        <taxon>Rhynchophorus</taxon>
    </lineage>
</organism>
<dbReference type="EMBL" id="JAACXV010000389">
    <property type="protein sequence ID" value="KAF7278728.1"/>
    <property type="molecule type" value="Genomic_DNA"/>
</dbReference>
<protein>
    <submittedName>
        <fullName evidence="1">Uncharacterized protein</fullName>
    </submittedName>
</protein>
<keyword evidence="2" id="KW-1185">Reference proteome</keyword>
<evidence type="ECO:0000313" key="2">
    <source>
        <dbReference type="Proteomes" id="UP000625711"/>
    </source>
</evidence>
<name>A0A834MCI0_RHYFE</name>
<accession>A0A834MCI0</accession>
<sequence length="89" mass="10583">MQHNLHLVPRNSINLDVSTHIRSPGSPLDNRWPARKLERKIDDDFKNRSLSDAARRFRQLGKRSVDRRGRLRHNHRFDIGRYRPGMDSD</sequence>
<dbReference type="Proteomes" id="UP000625711">
    <property type="component" value="Unassembled WGS sequence"/>
</dbReference>
<dbReference type="AlphaFoldDB" id="A0A834MCI0"/>
<reference evidence="1" key="1">
    <citation type="submission" date="2020-08" db="EMBL/GenBank/DDBJ databases">
        <title>Genome sequencing and assembly of the red palm weevil Rhynchophorus ferrugineus.</title>
        <authorList>
            <person name="Dias G.B."/>
            <person name="Bergman C.M."/>
            <person name="Manee M."/>
        </authorList>
    </citation>
    <scope>NUCLEOTIDE SEQUENCE</scope>
    <source>
        <strain evidence="1">AA-2017</strain>
        <tissue evidence="1">Whole larva</tissue>
    </source>
</reference>
<proteinExistence type="predicted"/>
<comment type="caution">
    <text evidence="1">The sequence shown here is derived from an EMBL/GenBank/DDBJ whole genome shotgun (WGS) entry which is preliminary data.</text>
</comment>
<evidence type="ECO:0000313" key="1">
    <source>
        <dbReference type="EMBL" id="KAF7278728.1"/>
    </source>
</evidence>